<dbReference type="InterPro" id="IPR011066">
    <property type="entry name" value="MscS_channel_C_sf"/>
</dbReference>
<reference evidence="11 12" key="1">
    <citation type="journal article" date="2019" name="Int. J. Syst. Evol. Microbiol.">
        <title>The Global Catalogue of Microorganisms (GCM) 10K type strain sequencing project: providing services to taxonomists for standard genome sequencing and annotation.</title>
        <authorList>
            <consortium name="The Broad Institute Genomics Platform"/>
            <consortium name="The Broad Institute Genome Sequencing Center for Infectious Disease"/>
            <person name="Wu L."/>
            <person name="Ma J."/>
        </authorList>
    </citation>
    <scope>NUCLEOTIDE SEQUENCE [LARGE SCALE GENOMIC DNA]</scope>
    <source>
        <strain evidence="11 12">PSRA2</strain>
    </source>
</reference>
<feature type="transmembrane region" description="Helical" evidence="8">
    <location>
        <begin position="50"/>
        <end position="68"/>
    </location>
</feature>
<keyword evidence="3" id="KW-1003">Cell membrane</keyword>
<evidence type="ECO:0000259" key="9">
    <source>
        <dbReference type="Pfam" id="PF00924"/>
    </source>
</evidence>
<dbReference type="AlphaFoldDB" id="A0ABD5U8N9"/>
<accession>A0ABD5U8N9</accession>
<keyword evidence="6 8" id="KW-0472">Membrane</keyword>
<keyword evidence="12" id="KW-1185">Reference proteome</keyword>
<dbReference type="RefSeq" id="WP_304446842.1">
    <property type="nucleotide sequence ID" value="NZ_JARRAH010000001.1"/>
</dbReference>
<dbReference type="GO" id="GO:0005886">
    <property type="term" value="C:plasma membrane"/>
    <property type="evidence" value="ECO:0007669"/>
    <property type="project" value="UniProtKB-SubCell"/>
</dbReference>
<evidence type="ECO:0000259" key="10">
    <source>
        <dbReference type="Pfam" id="PF21082"/>
    </source>
</evidence>
<feature type="compositionally biased region" description="Basic and acidic residues" evidence="7">
    <location>
        <begin position="322"/>
        <end position="331"/>
    </location>
</feature>
<feature type="transmembrane region" description="Helical" evidence="8">
    <location>
        <begin position="99"/>
        <end position="119"/>
    </location>
</feature>
<feature type="domain" description="Mechanosensitive ion channel MscS C-terminal" evidence="10">
    <location>
        <begin position="217"/>
        <end position="304"/>
    </location>
</feature>
<evidence type="ECO:0000313" key="11">
    <source>
        <dbReference type="EMBL" id="MFC6835134.1"/>
    </source>
</evidence>
<dbReference type="InterPro" id="IPR045275">
    <property type="entry name" value="MscS_archaea/bacteria_type"/>
</dbReference>
<dbReference type="InterPro" id="IPR010920">
    <property type="entry name" value="LSM_dom_sf"/>
</dbReference>
<protein>
    <submittedName>
        <fullName evidence="11">Mechanosensitive ion channel family protein</fullName>
    </submittedName>
</protein>
<dbReference type="Gene3D" id="1.10.287.1260">
    <property type="match status" value="1"/>
</dbReference>
<keyword evidence="4 8" id="KW-0812">Transmembrane</keyword>
<evidence type="ECO:0000256" key="8">
    <source>
        <dbReference type="SAM" id="Phobius"/>
    </source>
</evidence>
<feature type="domain" description="Mechanosensitive ion channel MscS" evidence="9">
    <location>
        <begin position="139"/>
        <end position="210"/>
    </location>
</feature>
<comment type="subcellular location">
    <subcellularLocation>
        <location evidence="1">Cell membrane</location>
        <topology evidence="1">Multi-pass membrane protein</topology>
    </subcellularLocation>
</comment>
<evidence type="ECO:0000313" key="12">
    <source>
        <dbReference type="Proteomes" id="UP001596406"/>
    </source>
</evidence>
<dbReference type="Pfam" id="PF00924">
    <property type="entry name" value="MS_channel_2nd"/>
    <property type="match status" value="1"/>
</dbReference>
<comment type="caution">
    <text evidence="11">The sequence shown here is derived from an EMBL/GenBank/DDBJ whole genome shotgun (WGS) entry which is preliminary data.</text>
</comment>
<dbReference type="Gene3D" id="3.30.70.100">
    <property type="match status" value="1"/>
</dbReference>
<evidence type="ECO:0000256" key="7">
    <source>
        <dbReference type="SAM" id="MobiDB-lite"/>
    </source>
</evidence>
<dbReference type="InterPro" id="IPR006686">
    <property type="entry name" value="MscS_channel_CS"/>
</dbReference>
<evidence type="ECO:0000256" key="1">
    <source>
        <dbReference type="ARBA" id="ARBA00004651"/>
    </source>
</evidence>
<dbReference type="InterPro" id="IPR049278">
    <property type="entry name" value="MS_channel_C"/>
</dbReference>
<keyword evidence="5 8" id="KW-1133">Transmembrane helix</keyword>
<dbReference type="SUPFAM" id="SSF82689">
    <property type="entry name" value="Mechanosensitive channel protein MscS (YggB), C-terminal domain"/>
    <property type="match status" value="1"/>
</dbReference>
<dbReference type="Proteomes" id="UP001596406">
    <property type="component" value="Unassembled WGS sequence"/>
</dbReference>
<sequence length="331" mass="36006">MGGVAVVLTPLQAEFNGSNDSGEGNVSLTPDRVGPVGETLRDVGVPYAEVFGGLITLVGVFLALYLLGRTVGLPLVRRALAARDVEGDAQRPLVRIARIVLAFAALAVGFAVGGYGNLLSSFTTIGAAATLAIGFALRDLIANFVAGVFIYVDRPFRIGHWIEWPSSGDLPSQGIVTDISLRVTRIQTFDNEIITVPNAKLTENEILNPTARDRLRISFTFGIGYEDDIQRATDIIVEEATAHPKVLEHPTPTVQLSEDPLADSYVGLDSWFWIDTPNRRKYLTVRSEVVRAVKERFEEAGIDIPYPQIDLSGRVETGPPRRPLERSPDGD</sequence>
<dbReference type="SUPFAM" id="SSF50182">
    <property type="entry name" value="Sm-like ribonucleoproteins"/>
    <property type="match status" value="1"/>
</dbReference>
<dbReference type="Gene3D" id="2.30.30.60">
    <property type="match status" value="1"/>
</dbReference>
<comment type="similarity">
    <text evidence="2">Belongs to the MscS (TC 1.A.23) family.</text>
</comment>
<feature type="transmembrane region" description="Helical" evidence="8">
    <location>
        <begin position="125"/>
        <end position="152"/>
    </location>
</feature>
<gene>
    <name evidence="11" type="ORF">ACFQHK_01260</name>
</gene>
<evidence type="ECO:0000256" key="5">
    <source>
        <dbReference type="ARBA" id="ARBA00022989"/>
    </source>
</evidence>
<dbReference type="PROSITE" id="PS01246">
    <property type="entry name" value="UPF0003"/>
    <property type="match status" value="1"/>
</dbReference>
<dbReference type="InterPro" id="IPR023408">
    <property type="entry name" value="MscS_beta-dom_sf"/>
</dbReference>
<name>A0ABD5U8N9_9EURY</name>
<evidence type="ECO:0000256" key="6">
    <source>
        <dbReference type="ARBA" id="ARBA00023136"/>
    </source>
</evidence>
<organism evidence="11 12">
    <name type="scientific">Halomarina ordinaria</name>
    <dbReference type="NCBI Taxonomy" id="3033939"/>
    <lineage>
        <taxon>Archaea</taxon>
        <taxon>Methanobacteriati</taxon>
        <taxon>Methanobacteriota</taxon>
        <taxon>Stenosarchaea group</taxon>
        <taxon>Halobacteria</taxon>
        <taxon>Halobacteriales</taxon>
        <taxon>Natronomonadaceae</taxon>
        <taxon>Halomarina</taxon>
    </lineage>
</organism>
<proteinExistence type="inferred from homology"/>
<dbReference type="EMBL" id="JBHSXM010000001">
    <property type="protein sequence ID" value="MFC6835134.1"/>
    <property type="molecule type" value="Genomic_DNA"/>
</dbReference>
<dbReference type="PANTHER" id="PTHR30221:SF20">
    <property type="entry name" value="SMALL-CONDUCTANCE MECHANOSENSITIVE CHANNEL"/>
    <property type="match status" value="1"/>
</dbReference>
<dbReference type="PANTHER" id="PTHR30221">
    <property type="entry name" value="SMALL-CONDUCTANCE MECHANOSENSITIVE CHANNEL"/>
    <property type="match status" value="1"/>
</dbReference>
<feature type="region of interest" description="Disordered" evidence="7">
    <location>
        <begin position="309"/>
        <end position="331"/>
    </location>
</feature>
<evidence type="ECO:0000256" key="4">
    <source>
        <dbReference type="ARBA" id="ARBA00022692"/>
    </source>
</evidence>
<dbReference type="InterPro" id="IPR006685">
    <property type="entry name" value="MscS_channel_2nd"/>
</dbReference>
<dbReference type="Pfam" id="PF21082">
    <property type="entry name" value="MS_channel_3rd"/>
    <property type="match status" value="1"/>
</dbReference>
<evidence type="ECO:0000256" key="2">
    <source>
        <dbReference type="ARBA" id="ARBA00008017"/>
    </source>
</evidence>
<evidence type="ECO:0000256" key="3">
    <source>
        <dbReference type="ARBA" id="ARBA00022475"/>
    </source>
</evidence>